<keyword evidence="5 6" id="KW-0472">Membrane</keyword>
<dbReference type="PRINTS" id="PR00119">
    <property type="entry name" value="CATATPASE"/>
</dbReference>
<dbReference type="GO" id="GO:0019829">
    <property type="term" value="F:ATPase-coupled monoatomic cation transmembrane transporter activity"/>
    <property type="evidence" value="ECO:0007669"/>
    <property type="project" value="InterPro"/>
</dbReference>
<dbReference type="SUPFAM" id="SSF81665">
    <property type="entry name" value="Calcium ATPase, transmembrane domain M"/>
    <property type="match status" value="1"/>
</dbReference>
<dbReference type="GO" id="GO:0016020">
    <property type="term" value="C:membrane"/>
    <property type="evidence" value="ECO:0007669"/>
    <property type="project" value="UniProtKB-SubCell"/>
</dbReference>
<name>A0A6A6S8R2_9PLEO</name>
<dbReference type="EMBL" id="MU006781">
    <property type="protein sequence ID" value="KAF2642818.1"/>
    <property type="molecule type" value="Genomic_DNA"/>
</dbReference>
<evidence type="ECO:0000256" key="1">
    <source>
        <dbReference type="ARBA" id="ARBA00004370"/>
    </source>
</evidence>
<feature type="transmembrane region" description="Helical" evidence="6">
    <location>
        <begin position="320"/>
        <end position="342"/>
    </location>
</feature>
<dbReference type="PROSITE" id="PS00154">
    <property type="entry name" value="ATPASE_E1_E2"/>
    <property type="match status" value="1"/>
</dbReference>
<dbReference type="NCBIfam" id="TIGR01494">
    <property type="entry name" value="ATPase_P-type"/>
    <property type="match status" value="2"/>
</dbReference>
<feature type="transmembrane region" description="Helical" evidence="6">
    <location>
        <begin position="281"/>
        <end position="299"/>
    </location>
</feature>
<dbReference type="InterPro" id="IPR018303">
    <property type="entry name" value="ATPase_P-typ_P_site"/>
</dbReference>
<feature type="transmembrane region" description="Helical" evidence="6">
    <location>
        <begin position="253"/>
        <end position="275"/>
    </location>
</feature>
<protein>
    <submittedName>
        <fullName evidence="10">Heavy metal translocatin</fullName>
    </submittedName>
</protein>
<dbReference type="InterPro" id="IPR059000">
    <property type="entry name" value="ATPase_P-type_domA"/>
</dbReference>
<dbReference type="InterPro" id="IPR008250">
    <property type="entry name" value="ATPase_P-typ_transduc_dom_A_sf"/>
</dbReference>
<dbReference type="GO" id="GO:0016887">
    <property type="term" value="F:ATP hydrolysis activity"/>
    <property type="evidence" value="ECO:0007669"/>
    <property type="project" value="InterPro"/>
</dbReference>
<dbReference type="Pfam" id="PF00403">
    <property type="entry name" value="HMA"/>
    <property type="match status" value="1"/>
</dbReference>
<dbReference type="InterPro" id="IPR006121">
    <property type="entry name" value="HMA_dom"/>
</dbReference>
<feature type="transmembrane region" description="Helical" evidence="6">
    <location>
        <begin position="847"/>
        <end position="871"/>
    </location>
</feature>
<dbReference type="Proteomes" id="UP000799753">
    <property type="component" value="Unassembled WGS sequence"/>
</dbReference>
<dbReference type="Pfam" id="PF00122">
    <property type="entry name" value="E1-E2_ATPase"/>
    <property type="match status" value="1"/>
</dbReference>
<proteinExistence type="inferred from homology"/>
<dbReference type="InterPro" id="IPR027256">
    <property type="entry name" value="P-typ_ATPase_IB"/>
</dbReference>
<feature type="transmembrane region" description="Helical" evidence="6">
    <location>
        <begin position="544"/>
        <end position="573"/>
    </location>
</feature>
<comment type="subcellular location">
    <subcellularLocation>
        <location evidence="1 6">Membrane</location>
    </subcellularLocation>
</comment>
<feature type="transmembrane region" description="Helical" evidence="6">
    <location>
        <begin position="503"/>
        <end position="524"/>
    </location>
</feature>
<evidence type="ECO:0000313" key="10">
    <source>
        <dbReference type="EMBL" id="KAF2642818.1"/>
    </source>
</evidence>
<evidence type="ECO:0000256" key="4">
    <source>
        <dbReference type="ARBA" id="ARBA00022989"/>
    </source>
</evidence>
<dbReference type="GO" id="GO:0005524">
    <property type="term" value="F:ATP binding"/>
    <property type="evidence" value="ECO:0007669"/>
    <property type="project" value="UniProtKB-UniRule"/>
</dbReference>
<keyword evidence="3 6" id="KW-0479">Metal-binding</keyword>
<evidence type="ECO:0000313" key="11">
    <source>
        <dbReference type="Proteomes" id="UP000799753"/>
    </source>
</evidence>
<evidence type="ECO:0000256" key="3">
    <source>
        <dbReference type="ARBA" id="ARBA00022723"/>
    </source>
</evidence>
<feature type="region of interest" description="Disordered" evidence="7">
    <location>
        <begin position="1"/>
        <end position="35"/>
    </location>
</feature>
<evidence type="ECO:0000256" key="5">
    <source>
        <dbReference type="ARBA" id="ARBA00023136"/>
    </source>
</evidence>
<evidence type="ECO:0000256" key="6">
    <source>
        <dbReference type="RuleBase" id="RU362081"/>
    </source>
</evidence>
<keyword evidence="4 6" id="KW-1133">Transmembrane helix</keyword>
<dbReference type="InterPro" id="IPR036412">
    <property type="entry name" value="HAD-like_sf"/>
</dbReference>
<dbReference type="NCBIfam" id="TIGR01525">
    <property type="entry name" value="ATPase-IB_hvy"/>
    <property type="match status" value="1"/>
</dbReference>
<evidence type="ECO:0000256" key="2">
    <source>
        <dbReference type="ARBA" id="ARBA00022692"/>
    </source>
</evidence>
<accession>A0A6A6S8R2</accession>
<feature type="transmembrane region" description="Helical" evidence="6">
    <location>
        <begin position="348"/>
        <end position="368"/>
    </location>
</feature>
<dbReference type="OrthoDB" id="432719at2759"/>
<dbReference type="InterPro" id="IPR023214">
    <property type="entry name" value="HAD_sf"/>
</dbReference>
<dbReference type="PANTHER" id="PTHR46594">
    <property type="entry name" value="P-TYPE CATION-TRANSPORTING ATPASE"/>
    <property type="match status" value="1"/>
</dbReference>
<dbReference type="InterPro" id="IPR001757">
    <property type="entry name" value="P_typ_ATPase"/>
</dbReference>
<dbReference type="SUPFAM" id="SSF56784">
    <property type="entry name" value="HAD-like"/>
    <property type="match status" value="1"/>
</dbReference>
<dbReference type="Gene3D" id="3.40.50.1000">
    <property type="entry name" value="HAD superfamily/HAD-like"/>
    <property type="match status" value="1"/>
</dbReference>
<evidence type="ECO:0000259" key="9">
    <source>
        <dbReference type="Pfam" id="PF00403"/>
    </source>
</evidence>
<reference evidence="10" key="1">
    <citation type="journal article" date="2020" name="Stud. Mycol.">
        <title>101 Dothideomycetes genomes: a test case for predicting lifestyles and emergence of pathogens.</title>
        <authorList>
            <person name="Haridas S."/>
            <person name="Albert R."/>
            <person name="Binder M."/>
            <person name="Bloem J."/>
            <person name="Labutti K."/>
            <person name="Salamov A."/>
            <person name="Andreopoulos B."/>
            <person name="Baker S."/>
            <person name="Barry K."/>
            <person name="Bills G."/>
            <person name="Bluhm B."/>
            <person name="Cannon C."/>
            <person name="Castanera R."/>
            <person name="Culley D."/>
            <person name="Daum C."/>
            <person name="Ezra D."/>
            <person name="Gonzalez J."/>
            <person name="Henrissat B."/>
            <person name="Kuo A."/>
            <person name="Liang C."/>
            <person name="Lipzen A."/>
            <person name="Lutzoni F."/>
            <person name="Magnuson J."/>
            <person name="Mondo S."/>
            <person name="Nolan M."/>
            <person name="Ohm R."/>
            <person name="Pangilinan J."/>
            <person name="Park H.-J."/>
            <person name="Ramirez L."/>
            <person name="Alfaro M."/>
            <person name="Sun H."/>
            <person name="Tritt A."/>
            <person name="Yoshinaga Y."/>
            <person name="Zwiers L.-H."/>
            <person name="Turgeon B."/>
            <person name="Goodwin S."/>
            <person name="Spatafora J."/>
            <person name="Crous P."/>
            <person name="Grigoriev I."/>
        </authorList>
    </citation>
    <scope>NUCLEOTIDE SEQUENCE</scope>
    <source>
        <strain evidence="10">CBS 473.64</strain>
    </source>
</reference>
<dbReference type="SUPFAM" id="SSF55008">
    <property type="entry name" value="HMA, heavy metal-associated domain"/>
    <property type="match status" value="1"/>
</dbReference>
<feature type="domain" description="P-type ATPase A" evidence="8">
    <location>
        <begin position="389"/>
        <end position="490"/>
    </location>
</feature>
<keyword evidence="11" id="KW-1185">Reference proteome</keyword>
<dbReference type="InterPro" id="IPR023298">
    <property type="entry name" value="ATPase_P-typ_TM_dom_sf"/>
</dbReference>
<keyword evidence="6" id="KW-0547">Nucleotide-binding</keyword>
<feature type="transmembrane region" description="Helical" evidence="6">
    <location>
        <begin position="877"/>
        <end position="896"/>
    </location>
</feature>
<evidence type="ECO:0000256" key="7">
    <source>
        <dbReference type="SAM" id="MobiDB-lite"/>
    </source>
</evidence>
<keyword evidence="2 6" id="KW-0812">Transmembrane</keyword>
<keyword evidence="6" id="KW-0067">ATP-binding</keyword>
<dbReference type="PANTHER" id="PTHR46594:SF4">
    <property type="entry name" value="P-TYPE CATION-TRANSPORTING ATPASE"/>
    <property type="match status" value="1"/>
</dbReference>
<evidence type="ECO:0000259" key="8">
    <source>
        <dbReference type="Pfam" id="PF00122"/>
    </source>
</evidence>
<dbReference type="Pfam" id="PF00702">
    <property type="entry name" value="Hydrolase"/>
    <property type="match status" value="1"/>
</dbReference>
<dbReference type="SUPFAM" id="SSF81653">
    <property type="entry name" value="Calcium ATPase, transduction domain A"/>
    <property type="match status" value="1"/>
</dbReference>
<sequence>MLRFRSPQSSRDTDTTDTEIDSTSQGTTGNAPTDAAPNFERVTLAIKGLKCGCCEYAISKAISRIPAIRHHQINIVLARVEFELNMNRFSVAEVIKELHGATGYTFQEFTPHQGAILEFLVNDAPAFCRLQTPSGVTLVEPEDKRTWIPSRLFSCCNSTINLNAPVEEAALVERHGTARESATIETVEPPRVGSAAHDKAFFQQSVLVHYNAREIGARDIERYYKDACPTQELQLASAKLQPCLAIAAQQLNYAMLILVVTTVFTIPILVLSYGITNRSKLILPHVALVLATLVQLIAIKEFFPRALRSLIRAGHFEMDLLIALSTSTAYIFSVTCYVFQVLGHPLEVVSFFETFTLMVTLILFGRIISEAARYQAAKSVSFRSLQNEKALLVVDGGIISLPYTKLTDARLLQYGDRFEVRPYTRIVTDGQVVQGGSEVDESMITGETFPVAKGRDSRVYAGTVNKSGRLIVDLTALPHENTVSKIASMIDSKPRVQAIADKFVTLFVPLIACIGLITFLTWLLRERLQKGQSCGKAVTLAITYAIATLTVSCPCVIALAVPMVILIAGGVAARHGIIFRDPQKLEVAHNVTDAVFDKTGTLTCGALDVVKAEFYGDREEKTRKQIVEILRGVPHPAAVAVHEWLINDNPADKYDAITANFMTDIKIVPGKGVEGLCIGVPFRVGSPAWLGIAEEKSDHTIVCVAFVSHTATFYLKDRVRPAAKSMLRYLRARGINIHMISGDKEGPTNVVANALELSKDTTCHSVLPQHKQSYVQSLQRQGRTVIFIGGGTNNAAALAQADVGVHIDTPFGSDHAKEAADVVLMNPSKLHDVLILLDISKAAYRRIILNFVWSAFYNISAILLASGAFGIRIAPQFAGLGELVSVLPVVLVGFQLRARDFGKKYRSG</sequence>
<dbReference type="InterPro" id="IPR036163">
    <property type="entry name" value="HMA_dom_sf"/>
</dbReference>
<comment type="similarity">
    <text evidence="6">Belongs to the cation transport ATPase (P-type) (TC 3.A.3) family. Type IB subfamily.</text>
</comment>
<dbReference type="Gene3D" id="3.40.1110.10">
    <property type="entry name" value="Calcium-transporting ATPase, cytoplasmic domain N"/>
    <property type="match status" value="1"/>
</dbReference>
<gene>
    <name evidence="10" type="ORF">P280DRAFT_548234</name>
</gene>
<dbReference type="AlphaFoldDB" id="A0A6A6S8R2"/>
<feature type="domain" description="HMA" evidence="9">
    <location>
        <begin position="43"/>
        <end position="104"/>
    </location>
</feature>
<organism evidence="10 11">
    <name type="scientific">Massarina eburnea CBS 473.64</name>
    <dbReference type="NCBI Taxonomy" id="1395130"/>
    <lineage>
        <taxon>Eukaryota</taxon>
        <taxon>Fungi</taxon>
        <taxon>Dikarya</taxon>
        <taxon>Ascomycota</taxon>
        <taxon>Pezizomycotina</taxon>
        <taxon>Dothideomycetes</taxon>
        <taxon>Pleosporomycetidae</taxon>
        <taxon>Pleosporales</taxon>
        <taxon>Massarineae</taxon>
        <taxon>Massarinaceae</taxon>
        <taxon>Massarina</taxon>
    </lineage>
</organism>
<dbReference type="GO" id="GO:0046872">
    <property type="term" value="F:metal ion binding"/>
    <property type="evidence" value="ECO:0007669"/>
    <property type="project" value="UniProtKB-KW"/>
</dbReference>
<dbReference type="Gene3D" id="3.30.70.100">
    <property type="match status" value="1"/>
</dbReference>
<dbReference type="InterPro" id="IPR023299">
    <property type="entry name" value="ATPase_P-typ_cyto_dom_N"/>
</dbReference>
<dbReference type="Gene3D" id="2.70.150.10">
    <property type="entry name" value="Calcium-transporting ATPase, cytoplasmic transduction domain A"/>
    <property type="match status" value="1"/>
</dbReference>